<dbReference type="Proteomes" id="UP001596004">
    <property type="component" value="Unassembled WGS sequence"/>
</dbReference>
<dbReference type="RefSeq" id="WP_380840458.1">
    <property type="nucleotide sequence ID" value="NZ_JBHSFP010000007.1"/>
</dbReference>
<reference evidence="2" key="1">
    <citation type="journal article" date="2019" name="Int. J. Syst. Evol. Microbiol.">
        <title>The Global Catalogue of Microorganisms (GCM) 10K type strain sequencing project: providing services to taxonomists for standard genome sequencing and annotation.</title>
        <authorList>
            <consortium name="The Broad Institute Genomics Platform"/>
            <consortium name="The Broad Institute Genome Sequencing Center for Infectious Disease"/>
            <person name="Wu L."/>
            <person name="Ma J."/>
        </authorList>
    </citation>
    <scope>NUCLEOTIDE SEQUENCE [LARGE SCALE GENOMIC DNA]</scope>
    <source>
        <strain evidence="2">CGMCC 4.7132</strain>
    </source>
</reference>
<protein>
    <recommendedName>
        <fullName evidence="3">RHS repeat protein</fullName>
    </recommendedName>
</protein>
<evidence type="ECO:0000313" key="1">
    <source>
        <dbReference type="EMBL" id="MFC4531786.1"/>
    </source>
</evidence>
<dbReference type="InterPro" id="IPR006530">
    <property type="entry name" value="YD"/>
</dbReference>
<gene>
    <name evidence="1" type="ORF">ACFO60_13500</name>
</gene>
<dbReference type="EMBL" id="JBHSFP010000007">
    <property type="protein sequence ID" value="MFC4531786.1"/>
    <property type="molecule type" value="Genomic_DNA"/>
</dbReference>
<name>A0ABV9CFF3_9ACTN</name>
<keyword evidence="2" id="KW-1185">Reference proteome</keyword>
<dbReference type="InterPro" id="IPR031325">
    <property type="entry name" value="RHS_repeat"/>
</dbReference>
<accession>A0ABV9CFF3</accession>
<dbReference type="Gene3D" id="2.180.10.10">
    <property type="entry name" value="RHS repeat-associated core"/>
    <property type="match status" value="1"/>
</dbReference>
<dbReference type="Pfam" id="PF05593">
    <property type="entry name" value="RHS_repeat"/>
    <property type="match status" value="2"/>
</dbReference>
<proteinExistence type="predicted"/>
<evidence type="ECO:0000313" key="2">
    <source>
        <dbReference type="Proteomes" id="UP001596004"/>
    </source>
</evidence>
<organism evidence="1 2">
    <name type="scientific">Sphaerisporangium dianthi</name>
    <dbReference type="NCBI Taxonomy" id="1436120"/>
    <lineage>
        <taxon>Bacteria</taxon>
        <taxon>Bacillati</taxon>
        <taxon>Actinomycetota</taxon>
        <taxon>Actinomycetes</taxon>
        <taxon>Streptosporangiales</taxon>
        <taxon>Streptosporangiaceae</taxon>
        <taxon>Sphaerisporangium</taxon>
    </lineage>
</organism>
<comment type="caution">
    <text evidence="1">The sequence shown here is derived from an EMBL/GenBank/DDBJ whole genome shotgun (WGS) entry which is preliminary data.</text>
</comment>
<evidence type="ECO:0008006" key="3">
    <source>
        <dbReference type="Google" id="ProtNLM"/>
    </source>
</evidence>
<dbReference type="NCBIfam" id="TIGR01643">
    <property type="entry name" value="YD_repeat_2x"/>
    <property type="match status" value="1"/>
</dbReference>
<sequence>MADPVTATTLTYGYDDADRLTGIDYGSGRAKRTYAYDPMDRLTGDTLKTSAGAAIGSITYGYDRDDNLTAKTTAGTAGAGVNTYDHSNRLTSWTAPGGAVTDYAWDDSGNRVRAGSKTYAYDERNRLTSGDGATYAYTARGTTASETKGGVSKTLAFDA</sequence>